<dbReference type="InterPro" id="IPR006674">
    <property type="entry name" value="HD_domain"/>
</dbReference>
<dbReference type="Proteomes" id="UP001058860">
    <property type="component" value="Chromosome"/>
</dbReference>
<keyword evidence="5" id="KW-1185">Reference proteome</keyword>
<gene>
    <name evidence="4" type="ORF">LRS13_21105</name>
</gene>
<dbReference type="PANTHER" id="PTHR47545:SF2">
    <property type="entry name" value="CC-ADDING TRNA NUCLEOTIDYLTRANSFERASE"/>
    <property type="match status" value="1"/>
</dbReference>
<dbReference type="Gene3D" id="1.10.3090.10">
    <property type="entry name" value="cca-adding enzyme, domain 2"/>
    <property type="match status" value="1"/>
</dbReference>
<dbReference type="PROSITE" id="PS51831">
    <property type="entry name" value="HD"/>
    <property type="match status" value="1"/>
</dbReference>
<evidence type="ECO:0000256" key="1">
    <source>
        <dbReference type="ARBA" id="ARBA00007265"/>
    </source>
</evidence>
<protein>
    <submittedName>
        <fullName evidence="4">HD domain-containing protein</fullName>
    </submittedName>
</protein>
<dbReference type="SMART" id="SM00471">
    <property type="entry name" value="HDc"/>
    <property type="match status" value="1"/>
</dbReference>
<evidence type="ECO:0000313" key="4">
    <source>
        <dbReference type="EMBL" id="UUY06351.1"/>
    </source>
</evidence>
<dbReference type="InterPro" id="IPR050124">
    <property type="entry name" value="tRNA_CCA-adding_enzyme"/>
</dbReference>
<sequence length="321" mass="34422">MAAELGFAPDAATVAHGRDAAPAAADVAQERVFAELRRVLASDDPVAGMGWMDRLGLVASLLPELHALHGVEQSHYHHLDVYDHTMAVLEQAVLLRADAAPAFGAARAPAVAAVLAEPLADEADRGVGLMLGALLHDVAKPQTQTDFGGGRIGFPDHDRQGAETSRDILGRLKTSERMRSHVAGLARHHLRLGFLVHQRPLDRGDVYRYLRSCGPVAVDVTVLSVADRLATRGRKADEAIGKHLELARELITDALAWHADGPPAPLVRGDELARELGRPPGPWIADALDGLGEAQYRGDVTTREQALAWARDELRPPPADG</sequence>
<name>A0ABY5PNY0_9ACTN</name>
<accession>A0ABY5PNY0</accession>
<dbReference type="InterPro" id="IPR032828">
    <property type="entry name" value="PolyA_RNA-bd"/>
</dbReference>
<organism evidence="4 5">
    <name type="scientific">Svornostia abyssi</name>
    <dbReference type="NCBI Taxonomy" id="2898438"/>
    <lineage>
        <taxon>Bacteria</taxon>
        <taxon>Bacillati</taxon>
        <taxon>Actinomycetota</taxon>
        <taxon>Thermoleophilia</taxon>
        <taxon>Solirubrobacterales</taxon>
        <taxon>Baekduiaceae</taxon>
        <taxon>Svornostia</taxon>
    </lineage>
</organism>
<feature type="domain" description="HD" evidence="3">
    <location>
        <begin position="81"/>
        <end position="232"/>
    </location>
</feature>
<dbReference type="Pfam" id="PF12627">
    <property type="entry name" value="PolyA_pol_RNAbd"/>
    <property type="match status" value="1"/>
</dbReference>
<dbReference type="CDD" id="cd00077">
    <property type="entry name" value="HDc"/>
    <property type="match status" value="1"/>
</dbReference>
<dbReference type="SUPFAM" id="SSF81891">
    <property type="entry name" value="Poly A polymerase C-terminal region-like"/>
    <property type="match status" value="1"/>
</dbReference>
<dbReference type="PANTHER" id="PTHR47545">
    <property type="entry name" value="MULTIFUNCTIONAL CCA PROTEIN"/>
    <property type="match status" value="1"/>
</dbReference>
<dbReference type="EMBL" id="CP088295">
    <property type="protein sequence ID" value="UUY06351.1"/>
    <property type="molecule type" value="Genomic_DNA"/>
</dbReference>
<keyword evidence="2" id="KW-0547">Nucleotide-binding</keyword>
<reference evidence="5" key="1">
    <citation type="submission" date="2021-11" db="EMBL/GenBank/DDBJ databases">
        <title>Cultivation dependent microbiological survey of springs from the worlds oldest radium mine currently devoted to the extraction of radon-saturated water.</title>
        <authorList>
            <person name="Kapinusova G."/>
            <person name="Smrhova T."/>
            <person name="Strejcek M."/>
            <person name="Suman J."/>
            <person name="Jani K."/>
            <person name="Pajer P."/>
            <person name="Uhlik O."/>
        </authorList>
    </citation>
    <scope>NUCLEOTIDE SEQUENCE [LARGE SCALE GENOMIC DNA]</scope>
    <source>
        <strain evidence="5">J379</strain>
    </source>
</reference>
<proteinExistence type="inferred from homology"/>
<evidence type="ECO:0000256" key="2">
    <source>
        <dbReference type="ARBA" id="ARBA00022741"/>
    </source>
</evidence>
<evidence type="ECO:0000313" key="5">
    <source>
        <dbReference type="Proteomes" id="UP001058860"/>
    </source>
</evidence>
<comment type="similarity">
    <text evidence="1">Belongs to the tRNA nucleotidyltransferase/poly(A) polymerase family.</text>
</comment>
<evidence type="ECO:0000259" key="3">
    <source>
        <dbReference type="PROSITE" id="PS51831"/>
    </source>
</evidence>
<dbReference type="InterPro" id="IPR003607">
    <property type="entry name" value="HD/PDEase_dom"/>
</dbReference>
<dbReference type="Pfam" id="PF01966">
    <property type="entry name" value="HD"/>
    <property type="match status" value="1"/>
</dbReference>